<dbReference type="EMBL" id="JAKWBL010000001">
    <property type="protein sequence ID" value="MCH5597906.1"/>
    <property type="molecule type" value="Genomic_DNA"/>
</dbReference>
<feature type="domain" description="Glycosyltransferase subfamily 4-like N-terminal" evidence="2">
    <location>
        <begin position="1"/>
        <end position="158"/>
    </location>
</feature>
<reference evidence="3 4" key="1">
    <citation type="submission" date="2022-02" db="EMBL/GenBank/DDBJ databases">
        <authorList>
            <person name="Min J."/>
        </authorList>
    </citation>
    <scope>NUCLEOTIDE SEQUENCE [LARGE SCALE GENOMIC DNA]</scope>
    <source>
        <strain evidence="3 4">GR10-1</strain>
    </source>
</reference>
<dbReference type="RefSeq" id="WP_240827260.1">
    <property type="nucleotide sequence ID" value="NZ_JAKWBL010000001.1"/>
</dbReference>
<dbReference type="Gene3D" id="3.40.50.2000">
    <property type="entry name" value="Glycogen Phosphorylase B"/>
    <property type="match status" value="1"/>
</dbReference>
<keyword evidence="1 3" id="KW-0808">Transferase</keyword>
<dbReference type="Pfam" id="PF13439">
    <property type="entry name" value="Glyco_transf_4"/>
    <property type="match status" value="1"/>
</dbReference>
<accession>A0ABS9SHW7</accession>
<dbReference type="GO" id="GO:0016757">
    <property type="term" value="F:glycosyltransferase activity"/>
    <property type="evidence" value="ECO:0007669"/>
    <property type="project" value="UniProtKB-KW"/>
</dbReference>
<dbReference type="InterPro" id="IPR028098">
    <property type="entry name" value="Glyco_trans_4-like_N"/>
</dbReference>
<evidence type="ECO:0000313" key="3">
    <source>
        <dbReference type="EMBL" id="MCH5597906.1"/>
    </source>
</evidence>
<keyword evidence="4" id="KW-1185">Reference proteome</keyword>
<sequence length="185" mass="21389">MEVVALELIRQLQQLDADNEYVLFVKDDVDAQCVEETKNFKINKTSGMSYADWEQISLPRQVKKKKIDFLHATCNTASLNPGVPLMLTLHDIIYLESLNFKGTAYQNFGNIYRKWIVPKAVKRSEIIITVSQFEKDTIINKLKVPEDKVKVIYNAANPKFNNQYDESTILKFKGTYKLPDSFILF</sequence>
<dbReference type="PANTHER" id="PTHR46401">
    <property type="entry name" value="GLYCOSYLTRANSFERASE WBBK-RELATED"/>
    <property type="match status" value="1"/>
</dbReference>
<protein>
    <submittedName>
        <fullName evidence="3">Glycosyltransferase</fullName>
        <ecNumber evidence="3">2.4.-.-</ecNumber>
    </submittedName>
</protein>
<dbReference type="EC" id="2.4.-.-" evidence="3"/>
<organism evidence="3 4">
    <name type="scientific">Niabella ginsengisoli</name>
    <dbReference type="NCBI Taxonomy" id="522298"/>
    <lineage>
        <taxon>Bacteria</taxon>
        <taxon>Pseudomonadati</taxon>
        <taxon>Bacteroidota</taxon>
        <taxon>Chitinophagia</taxon>
        <taxon>Chitinophagales</taxon>
        <taxon>Chitinophagaceae</taxon>
        <taxon>Niabella</taxon>
    </lineage>
</organism>
<evidence type="ECO:0000256" key="1">
    <source>
        <dbReference type="ARBA" id="ARBA00022679"/>
    </source>
</evidence>
<dbReference type="Proteomes" id="UP001202248">
    <property type="component" value="Unassembled WGS sequence"/>
</dbReference>
<evidence type="ECO:0000259" key="2">
    <source>
        <dbReference type="Pfam" id="PF13439"/>
    </source>
</evidence>
<gene>
    <name evidence="3" type="ORF">MKP09_08315</name>
</gene>
<name>A0ABS9SHW7_9BACT</name>
<proteinExistence type="predicted"/>
<dbReference type="SUPFAM" id="SSF53756">
    <property type="entry name" value="UDP-Glycosyltransferase/glycogen phosphorylase"/>
    <property type="match status" value="1"/>
</dbReference>
<comment type="caution">
    <text evidence="3">The sequence shown here is derived from an EMBL/GenBank/DDBJ whole genome shotgun (WGS) entry which is preliminary data.</text>
</comment>
<keyword evidence="3" id="KW-0328">Glycosyltransferase</keyword>
<dbReference type="PANTHER" id="PTHR46401:SF2">
    <property type="entry name" value="GLYCOSYLTRANSFERASE WBBK-RELATED"/>
    <property type="match status" value="1"/>
</dbReference>
<evidence type="ECO:0000313" key="4">
    <source>
        <dbReference type="Proteomes" id="UP001202248"/>
    </source>
</evidence>